<sequence>MSRLALGLIETVGLAAAVEAADTAVKSANVKLIGYELTKGGGLVTIKLEGDVGAINAAVQAASMAASKVSSVYSRLVIPRPHDELSAIVVSKETIGIEKKCVKAEDIKAEEIKIDNIKVDDIKIEDDKTIKASCNLCNDPQCTRKKGEPRNSCIHYSEKKSLEGGQIDG</sequence>
<keyword evidence="6" id="KW-1185">Reference proteome</keyword>
<dbReference type="SMART" id="SM00877">
    <property type="entry name" value="BMC"/>
    <property type="match status" value="1"/>
</dbReference>
<keyword evidence="2" id="KW-1283">Bacterial microcompartment</keyword>
<dbReference type="PROSITE" id="PS51930">
    <property type="entry name" value="BMC_2"/>
    <property type="match status" value="1"/>
</dbReference>
<accession>A0ABP3TZ90</accession>
<evidence type="ECO:0000259" key="4">
    <source>
        <dbReference type="PROSITE" id="PS51930"/>
    </source>
</evidence>
<evidence type="ECO:0000256" key="3">
    <source>
        <dbReference type="PROSITE-ProRule" id="PRU01278"/>
    </source>
</evidence>
<evidence type="ECO:0000256" key="1">
    <source>
        <dbReference type="ARBA" id="ARBA00024322"/>
    </source>
</evidence>
<dbReference type="EMBL" id="BAAACF010000001">
    <property type="protein sequence ID" value="GAA0721162.1"/>
    <property type="molecule type" value="Genomic_DNA"/>
</dbReference>
<comment type="subcellular location">
    <subcellularLocation>
        <location evidence="1">Bacterial microcompartment</location>
    </subcellularLocation>
</comment>
<comment type="similarity">
    <text evidence="3">Belongs to the bacterial microcompartments protein family.</text>
</comment>
<protein>
    <submittedName>
        <fullName evidence="5">BMC domain-containing protein</fullName>
    </submittedName>
</protein>
<reference evidence="6" key="1">
    <citation type="journal article" date="2019" name="Int. J. Syst. Evol. Microbiol.">
        <title>The Global Catalogue of Microorganisms (GCM) 10K type strain sequencing project: providing services to taxonomists for standard genome sequencing and annotation.</title>
        <authorList>
            <consortium name="The Broad Institute Genomics Platform"/>
            <consortium name="The Broad Institute Genome Sequencing Center for Infectious Disease"/>
            <person name="Wu L."/>
            <person name="Ma J."/>
        </authorList>
    </citation>
    <scope>NUCLEOTIDE SEQUENCE [LARGE SCALE GENOMIC DNA]</scope>
    <source>
        <strain evidence="6">JCM 1405</strain>
    </source>
</reference>
<evidence type="ECO:0000256" key="2">
    <source>
        <dbReference type="ARBA" id="ARBA00024446"/>
    </source>
</evidence>
<organism evidence="5 6">
    <name type="scientific">Clostridium malenominatum</name>
    <dbReference type="NCBI Taxonomy" id="1539"/>
    <lineage>
        <taxon>Bacteria</taxon>
        <taxon>Bacillati</taxon>
        <taxon>Bacillota</taxon>
        <taxon>Clostridia</taxon>
        <taxon>Eubacteriales</taxon>
        <taxon>Clostridiaceae</taxon>
        <taxon>Clostridium</taxon>
    </lineage>
</organism>
<dbReference type="InterPro" id="IPR037233">
    <property type="entry name" value="CcmK-like_sf"/>
</dbReference>
<gene>
    <name evidence="5" type="ORF">GCM10008905_11270</name>
</gene>
<dbReference type="PANTHER" id="PTHR33941">
    <property type="entry name" value="PROPANEDIOL UTILIZATION PROTEIN PDUA"/>
    <property type="match status" value="1"/>
</dbReference>
<dbReference type="InterPro" id="IPR050575">
    <property type="entry name" value="BMC_shell"/>
</dbReference>
<dbReference type="InterPro" id="IPR000249">
    <property type="entry name" value="BMC_dom"/>
</dbReference>
<dbReference type="InterPro" id="IPR044872">
    <property type="entry name" value="CcmK/CsoS1_BMC"/>
</dbReference>
<dbReference type="SUPFAM" id="SSF143414">
    <property type="entry name" value="CcmK-like"/>
    <property type="match status" value="1"/>
</dbReference>
<dbReference type="PANTHER" id="PTHR33941:SF11">
    <property type="entry name" value="BACTERIAL MICROCOMPARTMENT SHELL PROTEIN PDUJ"/>
    <property type="match status" value="1"/>
</dbReference>
<dbReference type="CDD" id="cd07045">
    <property type="entry name" value="BMC_CcmK_like"/>
    <property type="match status" value="1"/>
</dbReference>
<proteinExistence type="inferred from homology"/>
<dbReference type="Pfam" id="PF00936">
    <property type="entry name" value="BMC"/>
    <property type="match status" value="1"/>
</dbReference>
<dbReference type="RefSeq" id="WP_343767605.1">
    <property type="nucleotide sequence ID" value="NZ_BAAACF010000001.1"/>
</dbReference>
<name>A0ABP3TZ90_9CLOT</name>
<evidence type="ECO:0000313" key="5">
    <source>
        <dbReference type="EMBL" id="GAA0721162.1"/>
    </source>
</evidence>
<feature type="domain" description="BMC" evidence="4">
    <location>
        <begin position="5"/>
        <end position="90"/>
    </location>
</feature>
<dbReference type="Gene3D" id="3.30.70.1710">
    <property type="match status" value="1"/>
</dbReference>
<dbReference type="Proteomes" id="UP001500339">
    <property type="component" value="Unassembled WGS sequence"/>
</dbReference>
<evidence type="ECO:0000313" key="6">
    <source>
        <dbReference type="Proteomes" id="UP001500339"/>
    </source>
</evidence>
<comment type="caution">
    <text evidence="5">The sequence shown here is derived from an EMBL/GenBank/DDBJ whole genome shotgun (WGS) entry which is preliminary data.</text>
</comment>